<dbReference type="SUPFAM" id="SSF55797">
    <property type="entry name" value="PR-1-like"/>
    <property type="match status" value="1"/>
</dbReference>
<gene>
    <name evidence="4" type="ORF">BBIA_1314</name>
</gene>
<feature type="domain" description="BIG2" evidence="2">
    <location>
        <begin position="286"/>
        <end position="317"/>
    </location>
</feature>
<evidence type="ECO:0000256" key="1">
    <source>
        <dbReference type="SAM" id="SignalP"/>
    </source>
</evidence>
<dbReference type="Pfam" id="PF02368">
    <property type="entry name" value="Big_2"/>
    <property type="match status" value="1"/>
</dbReference>
<evidence type="ECO:0000313" key="4">
    <source>
        <dbReference type="EMBL" id="KFI53963.1"/>
    </source>
</evidence>
<comment type="caution">
    <text evidence="4">The sequence shown here is derived from an EMBL/GenBank/DDBJ whole genome shotgun (WGS) entry which is preliminary data.</text>
</comment>
<feature type="signal peptide" evidence="1">
    <location>
        <begin position="1"/>
        <end position="31"/>
    </location>
</feature>
<accession>A0A087A5B3</accession>
<evidence type="ECO:0000313" key="5">
    <source>
        <dbReference type="Proteomes" id="UP000029108"/>
    </source>
</evidence>
<dbReference type="SUPFAM" id="SSF49373">
    <property type="entry name" value="Invasin/intimin cell-adhesion fragments"/>
    <property type="match status" value="1"/>
</dbReference>
<proteinExistence type="predicted"/>
<dbReference type="EMBL" id="JGYN01000001">
    <property type="protein sequence ID" value="KFI53963.1"/>
    <property type="molecule type" value="Genomic_DNA"/>
</dbReference>
<dbReference type="InterPro" id="IPR008964">
    <property type="entry name" value="Invasin/intimin_cell_adhesion"/>
</dbReference>
<dbReference type="eggNOG" id="COG3757">
    <property type="taxonomic scope" value="Bacteria"/>
</dbReference>
<dbReference type="AlphaFoldDB" id="A0A087A5B3"/>
<keyword evidence="5" id="KW-1185">Reference proteome</keyword>
<evidence type="ECO:0000259" key="2">
    <source>
        <dbReference type="Pfam" id="PF02368"/>
    </source>
</evidence>
<feature type="domain" description="DUF5648" evidence="3">
    <location>
        <begin position="337"/>
        <end position="466"/>
    </location>
</feature>
<dbReference type="RefSeq" id="WP_081891738.1">
    <property type="nucleotide sequence ID" value="NZ_JDUU01000023.1"/>
</dbReference>
<dbReference type="STRING" id="1437608.GCA_000771645_01220"/>
<name>A0A087A5B3_9BIFI</name>
<reference evidence="4 5" key="1">
    <citation type="submission" date="2014-03" db="EMBL/GenBank/DDBJ databases">
        <title>Genomics of Bifidobacteria.</title>
        <authorList>
            <person name="Ventura M."/>
            <person name="Milani C."/>
            <person name="Lugli G.A."/>
        </authorList>
    </citation>
    <scope>NUCLEOTIDE SEQUENCE [LARGE SCALE GENOMIC DNA]</scope>
    <source>
        <strain evidence="4 5">DSM 23969</strain>
    </source>
</reference>
<dbReference type="OrthoDB" id="3231685at2"/>
<sequence length="467" mass="50610">MERKTASWKACALVAAASMAIGGIVTGPAVADDGTPSAEKTSSLGVTIGTGTTVTTTVTLNQRDVYAKAIARVVKWRRDALNDTRIKFRQDSDGRYVTVAQYLKSEGISQAEYLSPKWSNALERIAVQRTIEAADYSLGHTRPNGTDCFTAYYGEDSSFNEVLAWGAGDADSAIDLWASEKDDYVKQVAGQSHSETGHYVMLVNPDAKWYGFGVLNGVAAGEASWETVNQSQAPTNWSGTKTVEVNVSNALIGQGVTSNLPGTMSTGQKVAAVARLKYMNGRYHFSGTWTSSNPSVASVSNGNVVTAHKTGTATISVSGQGKTYSFKVTVANVTKVPVYRVYNRNSGLHHYTTSLSEKNMLVGKGWRDEGVSFNAAKGGSLSPVYREYNPNNGNHNWTTNKNEHDMLVARGWRNEGVAWYVSPSAPTNVYRLYNPNSGEHVYTTSFGEYQSVGYSGWHMEGIAWKSL</sequence>
<dbReference type="InterPro" id="IPR043708">
    <property type="entry name" value="DUF5648"/>
</dbReference>
<feature type="chain" id="PRO_5001818229" evidence="1">
    <location>
        <begin position="32"/>
        <end position="467"/>
    </location>
</feature>
<dbReference type="Pfam" id="PF18885">
    <property type="entry name" value="DUF5648"/>
    <property type="match status" value="1"/>
</dbReference>
<dbReference type="Gene3D" id="3.40.33.10">
    <property type="entry name" value="CAP"/>
    <property type="match status" value="1"/>
</dbReference>
<keyword evidence="1" id="KW-0732">Signal</keyword>
<organism evidence="4 5">
    <name type="scientific">Bifidobacterium biavatii DSM 23969</name>
    <dbReference type="NCBI Taxonomy" id="1437608"/>
    <lineage>
        <taxon>Bacteria</taxon>
        <taxon>Bacillati</taxon>
        <taxon>Actinomycetota</taxon>
        <taxon>Actinomycetes</taxon>
        <taxon>Bifidobacteriales</taxon>
        <taxon>Bifidobacteriaceae</taxon>
        <taxon>Bifidobacterium</taxon>
    </lineage>
</organism>
<dbReference type="InterPro" id="IPR035940">
    <property type="entry name" value="CAP_sf"/>
</dbReference>
<protein>
    <submittedName>
        <fullName evidence="4">Internalin</fullName>
    </submittedName>
</protein>
<dbReference type="Proteomes" id="UP000029108">
    <property type="component" value="Unassembled WGS sequence"/>
</dbReference>
<evidence type="ECO:0000259" key="3">
    <source>
        <dbReference type="Pfam" id="PF18885"/>
    </source>
</evidence>
<dbReference type="InterPro" id="IPR003343">
    <property type="entry name" value="Big_2"/>
</dbReference>
<dbReference type="Gene3D" id="2.60.40.1080">
    <property type="match status" value="1"/>
</dbReference>